<evidence type="ECO:0000313" key="6">
    <source>
        <dbReference type="EMBL" id="GIM63426.1"/>
    </source>
</evidence>
<feature type="domain" description="HTH lysR-type" evidence="5">
    <location>
        <begin position="1"/>
        <end position="58"/>
    </location>
</feature>
<dbReference type="InterPro" id="IPR000847">
    <property type="entry name" value="LysR_HTH_N"/>
</dbReference>
<evidence type="ECO:0000256" key="4">
    <source>
        <dbReference type="ARBA" id="ARBA00023163"/>
    </source>
</evidence>
<dbReference type="EMBL" id="BOQL01000004">
    <property type="protein sequence ID" value="GIM63426.1"/>
    <property type="molecule type" value="Genomic_DNA"/>
</dbReference>
<dbReference type="GO" id="GO:0003677">
    <property type="term" value="F:DNA binding"/>
    <property type="evidence" value="ECO:0007669"/>
    <property type="project" value="UniProtKB-KW"/>
</dbReference>
<evidence type="ECO:0000313" key="7">
    <source>
        <dbReference type="Proteomes" id="UP000681340"/>
    </source>
</evidence>
<accession>A0A919VI78</accession>
<evidence type="ECO:0000256" key="3">
    <source>
        <dbReference type="ARBA" id="ARBA00023125"/>
    </source>
</evidence>
<organism evidence="6 7">
    <name type="scientific">Actinoplanes auranticolor</name>
    <dbReference type="NCBI Taxonomy" id="47988"/>
    <lineage>
        <taxon>Bacteria</taxon>
        <taxon>Bacillati</taxon>
        <taxon>Actinomycetota</taxon>
        <taxon>Actinomycetes</taxon>
        <taxon>Micromonosporales</taxon>
        <taxon>Micromonosporaceae</taxon>
        <taxon>Actinoplanes</taxon>
    </lineage>
</organism>
<dbReference type="PROSITE" id="PS50931">
    <property type="entry name" value="HTH_LYSR"/>
    <property type="match status" value="1"/>
</dbReference>
<comment type="similarity">
    <text evidence="1">Belongs to the LysR transcriptional regulatory family.</text>
</comment>
<dbReference type="Pfam" id="PF00126">
    <property type="entry name" value="HTH_1"/>
    <property type="match status" value="1"/>
</dbReference>
<dbReference type="GO" id="GO:0032993">
    <property type="term" value="C:protein-DNA complex"/>
    <property type="evidence" value="ECO:0007669"/>
    <property type="project" value="TreeGrafter"/>
</dbReference>
<dbReference type="AlphaFoldDB" id="A0A919VI78"/>
<protein>
    <submittedName>
        <fullName evidence="6">LysR family transcriptional regulator</fullName>
    </submittedName>
</protein>
<dbReference type="PANTHER" id="PTHR30346">
    <property type="entry name" value="TRANSCRIPTIONAL DUAL REGULATOR HCAR-RELATED"/>
    <property type="match status" value="1"/>
</dbReference>
<evidence type="ECO:0000256" key="2">
    <source>
        <dbReference type="ARBA" id="ARBA00023015"/>
    </source>
</evidence>
<dbReference type="GO" id="GO:0003700">
    <property type="term" value="F:DNA-binding transcription factor activity"/>
    <property type="evidence" value="ECO:0007669"/>
    <property type="project" value="InterPro"/>
</dbReference>
<proteinExistence type="inferred from homology"/>
<evidence type="ECO:0000259" key="5">
    <source>
        <dbReference type="PROSITE" id="PS50931"/>
    </source>
</evidence>
<dbReference type="Gene3D" id="3.40.190.10">
    <property type="entry name" value="Periplasmic binding protein-like II"/>
    <property type="match status" value="2"/>
</dbReference>
<keyword evidence="2" id="KW-0805">Transcription regulation</keyword>
<dbReference type="SUPFAM" id="SSF53850">
    <property type="entry name" value="Periplasmic binding protein-like II"/>
    <property type="match status" value="1"/>
</dbReference>
<reference evidence="6" key="1">
    <citation type="submission" date="2021-03" db="EMBL/GenBank/DDBJ databases">
        <title>Whole genome shotgun sequence of Actinoplanes auranticolor NBRC 12245.</title>
        <authorList>
            <person name="Komaki H."/>
            <person name="Tamura T."/>
        </authorList>
    </citation>
    <scope>NUCLEOTIDE SEQUENCE</scope>
    <source>
        <strain evidence="6">NBRC 12245</strain>
    </source>
</reference>
<comment type="caution">
    <text evidence="6">The sequence shown here is derived from an EMBL/GenBank/DDBJ whole genome shotgun (WGS) entry which is preliminary data.</text>
</comment>
<dbReference type="Proteomes" id="UP000681340">
    <property type="component" value="Unassembled WGS sequence"/>
</dbReference>
<dbReference type="PANTHER" id="PTHR30346:SF29">
    <property type="entry name" value="LYSR SUBSTRATE-BINDING"/>
    <property type="match status" value="1"/>
</dbReference>
<keyword evidence="4" id="KW-0804">Transcription</keyword>
<dbReference type="InterPro" id="IPR036390">
    <property type="entry name" value="WH_DNA-bd_sf"/>
</dbReference>
<name>A0A919VI78_9ACTN</name>
<dbReference type="SUPFAM" id="SSF46785">
    <property type="entry name" value="Winged helix' DNA-binding domain"/>
    <property type="match status" value="1"/>
</dbReference>
<keyword evidence="7" id="KW-1185">Reference proteome</keyword>
<sequence length="287" mass="30787">MDTRRLRLLVELSRLGSMRAVADEMHVTTSTVSQQLGVLAREAGATLIEPDGRRVRLTPAGQRLARHAVTILAAVEAARLDLDPDAEPAGALRVAGFATAVRRSLLPVAATLAATHPRVRLLIHEHEPAEAFELLATDAMDLALTYDYNLAPAAFAPGLDAVPLWETPWGLAVPRDDPATDFAGFADHDWIVNSRNTADEDVVRTMASLAGCTPRIVHRADSLDLVQDMIVAGLGVGLLPLRTATLPGVRLIELTGVDVRLRCYAVTRHGRAAWPPLALVLRLLAGG</sequence>
<gene>
    <name evidence="6" type="ORF">Aau02nite_03950</name>
</gene>
<evidence type="ECO:0000256" key="1">
    <source>
        <dbReference type="ARBA" id="ARBA00009437"/>
    </source>
</evidence>
<dbReference type="Pfam" id="PF03466">
    <property type="entry name" value="LysR_substrate"/>
    <property type="match status" value="1"/>
</dbReference>
<keyword evidence="3" id="KW-0238">DNA-binding</keyword>
<dbReference type="InterPro" id="IPR036388">
    <property type="entry name" value="WH-like_DNA-bd_sf"/>
</dbReference>
<dbReference type="Gene3D" id="1.10.10.10">
    <property type="entry name" value="Winged helix-like DNA-binding domain superfamily/Winged helix DNA-binding domain"/>
    <property type="match status" value="1"/>
</dbReference>
<dbReference type="InterPro" id="IPR005119">
    <property type="entry name" value="LysR_subst-bd"/>
</dbReference>